<feature type="domain" description="Acyclic terpene utilisation N-terminal" evidence="1">
    <location>
        <begin position="4"/>
        <end position="441"/>
    </location>
</feature>
<dbReference type="Proteomes" id="UP000593802">
    <property type="component" value="Chromosome"/>
</dbReference>
<gene>
    <name evidence="2" type="ORF">skT53_18950</name>
</gene>
<organism evidence="2 3">
    <name type="scientific">Effusibacillus dendaii</name>
    <dbReference type="NCBI Taxonomy" id="2743772"/>
    <lineage>
        <taxon>Bacteria</taxon>
        <taxon>Bacillati</taxon>
        <taxon>Bacillota</taxon>
        <taxon>Bacilli</taxon>
        <taxon>Bacillales</taxon>
        <taxon>Alicyclobacillaceae</taxon>
        <taxon>Effusibacillus</taxon>
    </lineage>
</organism>
<evidence type="ECO:0000313" key="2">
    <source>
        <dbReference type="EMBL" id="BCJ86910.1"/>
    </source>
</evidence>
<reference evidence="2 3" key="1">
    <citation type="submission" date="2020-08" db="EMBL/GenBank/DDBJ databases">
        <title>Complete Genome Sequence of Effusibacillus dendaii Strain skT53, Isolated from Farmland soil.</title>
        <authorList>
            <person name="Konishi T."/>
            <person name="Kawasaki H."/>
        </authorList>
    </citation>
    <scope>NUCLEOTIDE SEQUENCE [LARGE SCALE GENOMIC DNA]</scope>
    <source>
        <strain evidence="3">skT53</strain>
    </source>
</reference>
<dbReference type="EMBL" id="AP023366">
    <property type="protein sequence ID" value="BCJ86910.1"/>
    <property type="molecule type" value="Genomic_DNA"/>
</dbReference>
<dbReference type="KEGG" id="eff:skT53_18950"/>
<accession>A0A7I8DED9</accession>
<dbReference type="RefSeq" id="WP_200756384.1">
    <property type="nucleotide sequence ID" value="NZ_AP023366.1"/>
</dbReference>
<proteinExistence type="predicted"/>
<evidence type="ECO:0000313" key="3">
    <source>
        <dbReference type="Proteomes" id="UP000593802"/>
    </source>
</evidence>
<keyword evidence="3" id="KW-1185">Reference proteome</keyword>
<name>A0A7I8DED9_9BACL</name>
<protein>
    <submittedName>
        <fullName evidence="2">ABC transporter substrate-binding protein</fullName>
    </submittedName>
</protein>
<dbReference type="PANTHER" id="PTHR47472">
    <property type="entry name" value="PROPIONYL-COA CARBOXYLASE"/>
    <property type="match status" value="1"/>
</dbReference>
<dbReference type="Pfam" id="PF07287">
    <property type="entry name" value="AtuA"/>
    <property type="match status" value="1"/>
</dbReference>
<dbReference type="PANTHER" id="PTHR47472:SF1">
    <property type="entry name" value="DUF1446-DOMAIN-CONTAINING PROTEIN"/>
    <property type="match status" value="1"/>
</dbReference>
<dbReference type="InterPro" id="IPR010839">
    <property type="entry name" value="AtuA_N"/>
</dbReference>
<evidence type="ECO:0000259" key="1">
    <source>
        <dbReference type="Pfam" id="PF07287"/>
    </source>
</evidence>
<sequence length="449" mass="48639">MKKVRIGAGSGYAGDRWEPAIELVEKGDIQYLVFEALAERTIAREHLDRLSNPDKGYNPWLEARMRSVLPIAKQKGVKIITNMGAANPESAAKVVAEIAEELNINNLRIAVVIGDNVSDIVSDFEDADIIETGQKLSTIQDKIISANAYLGAEVISNALSTGADVVITGRTADPSLFLGAMIHALDWNYNDYQLIGQGSVIGHLMECAGQITGGYFADPGYKDVPNLEKLGFPICEVFEDGSAFITKVAGSGGCITPATCKEQMLYEIHDPSSYITPDCIVDFTDVEFIEVEKDRIQVIGGKGKPRTSTYKVSVGYKNGYIGEGQMSYAGPGALERAKLAAQVVVDRLKIRNVAYKDLRVDFIGVQSLHGESSNPFIEPYEVRLRVAGLTDSVEDAKLIGAEVETLLTNGPYGGAGDFKNVREIIGVLSILLPRELVKTSIVVKEMITA</sequence>
<dbReference type="AlphaFoldDB" id="A0A7I8DED9"/>